<keyword evidence="2" id="KW-1185">Reference proteome</keyword>
<dbReference type="AlphaFoldDB" id="A0A7W8Z637"/>
<comment type="caution">
    <text evidence="1">The sequence shown here is derived from an EMBL/GenBank/DDBJ whole genome shotgun (WGS) entry which is preliminary data.</text>
</comment>
<dbReference type="SUPFAM" id="SSF54909">
    <property type="entry name" value="Dimeric alpha+beta barrel"/>
    <property type="match status" value="1"/>
</dbReference>
<dbReference type="Proteomes" id="UP000588112">
    <property type="component" value="Unassembled WGS sequence"/>
</dbReference>
<dbReference type="InterPro" id="IPR011008">
    <property type="entry name" value="Dimeric_a/b-barrel"/>
</dbReference>
<protein>
    <recommendedName>
        <fullName evidence="3">Antibiotic biosynthesis monooxygenase</fullName>
    </recommendedName>
</protein>
<accession>A0A7W8Z637</accession>
<evidence type="ECO:0000313" key="2">
    <source>
        <dbReference type="Proteomes" id="UP000588112"/>
    </source>
</evidence>
<name>A0A7W8Z637_9ACTN</name>
<organism evidence="1 2">
    <name type="scientific">Sphaerisporangium krabiense</name>
    <dbReference type="NCBI Taxonomy" id="763782"/>
    <lineage>
        <taxon>Bacteria</taxon>
        <taxon>Bacillati</taxon>
        <taxon>Actinomycetota</taxon>
        <taxon>Actinomycetes</taxon>
        <taxon>Streptosporangiales</taxon>
        <taxon>Streptosporangiaceae</taxon>
        <taxon>Sphaerisporangium</taxon>
    </lineage>
</organism>
<reference evidence="1 2" key="1">
    <citation type="submission" date="2020-08" db="EMBL/GenBank/DDBJ databases">
        <title>Sequencing the genomes of 1000 actinobacteria strains.</title>
        <authorList>
            <person name="Klenk H.-P."/>
        </authorList>
    </citation>
    <scope>NUCLEOTIDE SEQUENCE [LARGE SCALE GENOMIC DNA]</scope>
    <source>
        <strain evidence="1 2">DSM 45790</strain>
    </source>
</reference>
<proteinExistence type="predicted"/>
<gene>
    <name evidence="1" type="ORF">BJ981_003708</name>
</gene>
<evidence type="ECO:0000313" key="1">
    <source>
        <dbReference type="EMBL" id="MBB5628009.1"/>
    </source>
</evidence>
<dbReference type="EMBL" id="JACHBR010000001">
    <property type="protein sequence ID" value="MBB5628009.1"/>
    <property type="molecule type" value="Genomic_DNA"/>
</dbReference>
<dbReference type="Gene3D" id="3.30.70.100">
    <property type="match status" value="1"/>
</dbReference>
<sequence>MIGCGLLIRVHARPGREHDVEGFLREGCALVEDEVGTAAWIALRVNCTTFGAFVAFAAEEDRRAHLMGRLTTALLDRSDELFVRPPTIERVDVLGAKLPEAGKRLSHLGDLGY</sequence>
<evidence type="ECO:0008006" key="3">
    <source>
        <dbReference type="Google" id="ProtNLM"/>
    </source>
</evidence>
<dbReference type="RefSeq" id="WP_184612590.1">
    <property type="nucleotide sequence ID" value="NZ_BOOS01000015.1"/>
</dbReference>